<gene>
    <name evidence="1" type="ORF">Lgee_0480</name>
</gene>
<dbReference type="Proteomes" id="UP000054785">
    <property type="component" value="Unassembled WGS sequence"/>
</dbReference>
<dbReference type="RefSeq" id="WP_035902554.1">
    <property type="nucleotide sequence ID" value="NZ_CAAAHN010000004.1"/>
</dbReference>
<dbReference type="STRING" id="45065.Lgee_0480"/>
<proteinExistence type="predicted"/>
<accession>A0A0W0U7S3</accession>
<sequence length="79" mass="8793">MTKNVQMSIKMEPELHDKFMAAVAAVHTPAAQVVRQLMRKFIAQQEIPNDATIAAMQSADKGEGIRFKSADEFFKDLGI</sequence>
<comment type="caution">
    <text evidence="1">The sequence shown here is derived from an EMBL/GenBank/DDBJ whole genome shotgun (WGS) entry which is preliminary data.</text>
</comment>
<dbReference type="AlphaFoldDB" id="A0A0W0U7S3"/>
<protein>
    <recommendedName>
        <fullName evidence="3">Addiction module antitoxin</fullName>
    </recommendedName>
</protein>
<name>A0A0W0U7S3_9GAMM</name>
<dbReference type="PATRIC" id="fig|45065.4.peg.513"/>
<dbReference type="EMBL" id="LNYC01000009">
    <property type="protein sequence ID" value="KTD03823.1"/>
    <property type="molecule type" value="Genomic_DNA"/>
</dbReference>
<keyword evidence="2" id="KW-1185">Reference proteome</keyword>
<evidence type="ECO:0000313" key="2">
    <source>
        <dbReference type="Proteomes" id="UP000054785"/>
    </source>
</evidence>
<reference evidence="1 2" key="1">
    <citation type="submission" date="2015-11" db="EMBL/GenBank/DDBJ databases">
        <title>Genomic analysis of 38 Legionella species identifies large and diverse effector repertoires.</title>
        <authorList>
            <person name="Burstein D."/>
            <person name="Amaro F."/>
            <person name="Zusman T."/>
            <person name="Lifshitz Z."/>
            <person name="Cohen O."/>
            <person name="Gilbert J.A."/>
            <person name="Pupko T."/>
            <person name="Shuman H.A."/>
            <person name="Segal G."/>
        </authorList>
    </citation>
    <scope>NUCLEOTIDE SEQUENCE [LARGE SCALE GENOMIC DNA]</scope>
    <source>
        <strain evidence="1 2">ATCC 49504</strain>
    </source>
</reference>
<evidence type="ECO:0000313" key="1">
    <source>
        <dbReference type="EMBL" id="KTD03823.1"/>
    </source>
</evidence>
<organism evidence="1 2">
    <name type="scientific">Legionella geestiana</name>
    <dbReference type="NCBI Taxonomy" id="45065"/>
    <lineage>
        <taxon>Bacteria</taxon>
        <taxon>Pseudomonadati</taxon>
        <taxon>Pseudomonadota</taxon>
        <taxon>Gammaproteobacteria</taxon>
        <taxon>Legionellales</taxon>
        <taxon>Legionellaceae</taxon>
        <taxon>Legionella</taxon>
    </lineage>
</organism>
<evidence type="ECO:0008006" key="3">
    <source>
        <dbReference type="Google" id="ProtNLM"/>
    </source>
</evidence>